<protein>
    <submittedName>
        <fullName evidence="3">Uncharacterized protein</fullName>
    </submittedName>
</protein>
<evidence type="ECO:0000313" key="3">
    <source>
        <dbReference type="EMBL" id="QGG96840.1"/>
    </source>
</evidence>
<feature type="transmembrane region" description="Helical" evidence="2">
    <location>
        <begin position="34"/>
        <end position="56"/>
    </location>
</feature>
<evidence type="ECO:0000256" key="2">
    <source>
        <dbReference type="SAM" id="Phobius"/>
    </source>
</evidence>
<organism evidence="3 4">
    <name type="scientific">Actinomarinicola tropica</name>
    <dbReference type="NCBI Taxonomy" id="2789776"/>
    <lineage>
        <taxon>Bacteria</taxon>
        <taxon>Bacillati</taxon>
        <taxon>Actinomycetota</taxon>
        <taxon>Acidimicrobiia</taxon>
        <taxon>Acidimicrobiales</taxon>
        <taxon>Iamiaceae</taxon>
        <taxon>Actinomarinicola</taxon>
    </lineage>
</organism>
<keyword evidence="2" id="KW-0812">Transmembrane</keyword>
<evidence type="ECO:0000256" key="1">
    <source>
        <dbReference type="SAM" id="MobiDB-lite"/>
    </source>
</evidence>
<dbReference type="KEGG" id="atq:GH723_18015"/>
<dbReference type="RefSeq" id="WP_153760942.1">
    <property type="nucleotide sequence ID" value="NZ_CP045851.1"/>
</dbReference>
<feature type="region of interest" description="Disordered" evidence="1">
    <location>
        <begin position="1"/>
        <end position="28"/>
    </location>
</feature>
<accession>A0A5Q2RSF8</accession>
<gene>
    <name evidence="3" type="ORF">GH723_18015</name>
</gene>
<name>A0A5Q2RSF8_9ACTN</name>
<proteinExistence type="predicted"/>
<feature type="compositionally biased region" description="Acidic residues" evidence="1">
    <location>
        <begin position="1"/>
        <end position="11"/>
    </location>
</feature>
<keyword evidence="2" id="KW-1133">Transmembrane helix</keyword>
<dbReference type="AlphaFoldDB" id="A0A5Q2RSF8"/>
<keyword evidence="2" id="KW-0472">Membrane</keyword>
<reference evidence="3 4" key="1">
    <citation type="submission" date="2019-11" db="EMBL/GenBank/DDBJ databases">
        <authorList>
            <person name="He Y."/>
        </authorList>
    </citation>
    <scope>NUCLEOTIDE SEQUENCE [LARGE SCALE GENOMIC DNA]</scope>
    <source>
        <strain evidence="3 4">SCSIO 58843</strain>
    </source>
</reference>
<evidence type="ECO:0000313" key="4">
    <source>
        <dbReference type="Proteomes" id="UP000334019"/>
    </source>
</evidence>
<dbReference type="Proteomes" id="UP000334019">
    <property type="component" value="Chromosome"/>
</dbReference>
<sequence>MPEDDERDAEEPAPAAPEDREASGDAPATGRRPIAVLVAVGLLVGVLGGVGVAWLVDDGDGSDDAPVEPEGPAETAEAADALLVAWERSRTATFLSGSLLRRTTAAGATVELPIVVAQRPPDRVVSTGSSVSGVVGGETRVCDEQLDGLVRCRSVATERDAAAAVERELATLAGYLEGDLPLYRVAQDGDCFSLRLARAIHAPPYGQNARFCFDAESGAPSLQRVERAEGTDEVTLLSVRTDVTDADLERVAAGDVDLELLEDRTGG</sequence>
<keyword evidence="4" id="KW-1185">Reference proteome</keyword>
<dbReference type="EMBL" id="CP045851">
    <property type="protein sequence ID" value="QGG96840.1"/>
    <property type="molecule type" value="Genomic_DNA"/>
</dbReference>